<evidence type="ECO:0000256" key="1">
    <source>
        <dbReference type="ARBA" id="ARBA00007521"/>
    </source>
</evidence>
<organism evidence="4 5">
    <name type="scientific">Crossiella cryophila</name>
    <dbReference type="NCBI Taxonomy" id="43355"/>
    <lineage>
        <taxon>Bacteria</taxon>
        <taxon>Bacillati</taxon>
        <taxon>Actinomycetota</taxon>
        <taxon>Actinomycetes</taxon>
        <taxon>Pseudonocardiales</taxon>
        <taxon>Pseudonocardiaceae</taxon>
        <taxon>Crossiella</taxon>
    </lineage>
</organism>
<comment type="similarity">
    <text evidence="1 3">Belongs to the PemK/MazF family.</text>
</comment>
<evidence type="ECO:0000313" key="4">
    <source>
        <dbReference type="EMBL" id="MBB4681605.1"/>
    </source>
</evidence>
<keyword evidence="3" id="KW-0255">Endonuclease</keyword>
<dbReference type="GO" id="GO:0006402">
    <property type="term" value="P:mRNA catabolic process"/>
    <property type="evidence" value="ECO:0007669"/>
    <property type="project" value="TreeGrafter"/>
</dbReference>
<dbReference type="Proteomes" id="UP000533598">
    <property type="component" value="Unassembled WGS sequence"/>
</dbReference>
<dbReference type="Pfam" id="PF02452">
    <property type="entry name" value="PemK_toxin"/>
    <property type="match status" value="1"/>
</dbReference>
<reference evidence="4 5" key="1">
    <citation type="submission" date="2020-08" db="EMBL/GenBank/DDBJ databases">
        <title>Sequencing the genomes of 1000 actinobacteria strains.</title>
        <authorList>
            <person name="Klenk H.-P."/>
        </authorList>
    </citation>
    <scope>NUCLEOTIDE SEQUENCE [LARGE SCALE GENOMIC DNA]</scope>
    <source>
        <strain evidence="4 5">DSM 44230</strain>
    </source>
</reference>
<dbReference type="PANTHER" id="PTHR33988">
    <property type="entry name" value="ENDORIBONUCLEASE MAZF-RELATED"/>
    <property type="match status" value="1"/>
</dbReference>
<dbReference type="AlphaFoldDB" id="A0A7W7FY11"/>
<evidence type="ECO:0000256" key="2">
    <source>
        <dbReference type="ARBA" id="ARBA00022649"/>
    </source>
</evidence>
<dbReference type="Gene3D" id="2.30.30.110">
    <property type="match status" value="1"/>
</dbReference>
<evidence type="ECO:0000256" key="3">
    <source>
        <dbReference type="PIRNR" id="PIRNR033490"/>
    </source>
</evidence>
<evidence type="ECO:0000313" key="5">
    <source>
        <dbReference type="Proteomes" id="UP000533598"/>
    </source>
</evidence>
<sequence length="114" mass="12244">MVIERGGIHWADLGEAEGSRPAKLRPVLVVQSAPYNVSRLGTVLVAAVSSNTKLALFPGNVYLPRTATGLPKNSVINVTSLVTLNKEDLSEQVGMLPLRLMRDVDAGLRRVLAL</sequence>
<dbReference type="SUPFAM" id="SSF50118">
    <property type="entry name" value="Cell growth inhibitor/plasmid maintenance toxic component"/>
    <property type="match status" value="1"/>
</dbReference>
<comment type="caution">
    <text evidence="4">The sequence shown here is derived from an EMBL/GenBank/DDBJ whole genome shotgun (WGS) entry which is preliminary data.</text>
</comment>
<name>A0A7W7FY11_9PSEU</name>
<accession>A0A7W7FY11</accession>
<keyword evidence="5" id="KW-1185">Reference proteome</keyword>
<keyword evidence="3" id="KW-0540">Nuclease</keyword>
<keyword evidence="2" id="KW-1277">Toxin-antitoxin system</keyword>
<dbReference type="EC" id="3.1.-.-" evidence="3"/>
<dbReference type="GO" id="GO:0004521">
    <property type="term" value="F:RNA endonuclease activity"/>
    <property type="evidence" value="ECO:0007669"/>
    <property type="project" value="TreeGrafter"/>
</dbReference>
<dbReference type="EMBL" id="JACHMH010000001">
    <property type="protein sequence ID" value="MBB4681605.1"/>
    <property type="molecule type" value="Genomic_DNA"/>
</dbReference>
<dbReference type="GO" id="GO:0016075">
    <property type="term" value="P:rRNA catabolic process"/>
    <property type="evidence" value="ECO:0007669"/>
    <property type="project" value="TreeGrafter"/>
</dbReference>
<comment type="function">
    <text evidence="3">Toxic component of a type II toxin-antitoxin (TA) system.</text>
</comment>
<proteinExistence type="inferred from homology"/>
<dbReference type="GO" id="GO:0003677">
    <property type="term" value="F:DNA binding"/>
    <property type="evidence" value="ECO:0007669"/>
    <property type="project" value="InterPro"/>
</dbReference>
<dbReference type="RefSeq" id="WP_185008302.1">
    <property type="nucleotide sequence ID" value="NZ_BAAAUI010000014.1"/>
</dbReference>
<dbReference type="PANTHER" id="PTHR33988:SF2">
    <property type="entry name" value="ENDORIBONUCLEASE MAZF"/>
    <property type="match status" value="1"/>
</dbReference>
<dbReference type="InterPro" id="IPR011067">
    <property type="entry name" value="Plasmid_toxin/cell-grow_inhib"/>
</dbReference>
<keyword evidence="3 4" id="KW-0378">Hydrolase</keyword>
<protein>
    <recommendedName>
        <fullName evidence="3">mRNA interferase</fullName>
        <ecNumber evidence="3">3.1.-.-</ecNumber>
    </recommendedName>
</protein>
<dbReference type="GO" id="GO:0016787">
    <property type="term" value="F:hydrolase activity"/>
    <property type="evidence" value="ECO:0007669"/>
    <property type="project" value="UniProtKB-KW"/>
</dbReference>
<dbReference type="PIRSF" id="PIRSF033490">
    <property type="entry name" value="MazF"/>
    <property type="match status" value="1"/>
</dbReference>
<dbReference type="InterPro" id="IPR003477">
    <property type="entry name" value="PemK-like"/>
</dbReference>
<gene>
    <name evidence="4" type="ORF">HNR67_007723</name>
</gene>